<keyword evidence="2" id="KW-1185">Reference proteome</keyword>
<accession>A0ACC2NR34</accession>
<protein>
    <submittedName>
        <fullName evidence="1">Uncharacterized protein</fullName>
    </submittedName>
</protein>
<proteinExistence type="predicted"/>
<dbReference type="Proteomes" id="UP001239111">
    <property type="component" value="Chromosome 3"/>
</dbReference>
<gene>
    <name evidence="1" type="ORF">QAD02_004981</name>
</gene>
<comment type="caution">
    <text evidence="1">The sequence shown here is derived from an EMBL/GenBank/DDBJ whole genome shotgun (WGS) entry which is preliminary data.</text>
</comment>
<sequence>MAQCKLTAREFIVNSFSPQVAAVCSTYAEATCQKNNLSFIEMLQPFCRLNTDGHIKTPQGTSAVIHSLQISVKDVNYCPPEPNIARKMLNDSVSSNFNERTTAVRTGSVELDVPVSVPWFEAWRDTLLNVQFPSDHEFTKHFLACMLVVSTADDNPLDQIQKMGAHLNQSVPGKLPKWFNNNALRYYILMHDAVLDDRKKAEDVFTEMKNIYGSNNCFFLLVNSRPTTSSDDNTNLPDPWSQFITKNTDLSGTSDQDNSPRTPADILGVSSMPNAVNTEHDKPTSQAGTPIAPKHFIPLTPDKSENLGITSEMTDSQVSQLEVGQEVVPTSAPILVHPLSPDSELAPKFDKMNISSPQLDIHAPINANVWADSPTHAIPQHGARLSTDDLERLKLMISEFCLKSLLPYVERQIALLNDLISNKKGVSKSLFSATKRWFGTNKPGVPGSVPANAVIYTSESPELQLRRLGDLCFMFGLYSLAYPAYHNAKRDFAADQAWIYYAGALEMAALSAFMMDEMIRKTIEYMDDAITTYLNTCKMPQFATRATLLSAECLKNRGLYGEAAKQLIRMTSEDSDLRSALLLEQAAYCFISPKMVRKYAFHAVLAGHRFSKAGQKKHSLRCYKQAYQIYHDKGWSLAKDHIHFTIGRQAASLKQYADAVVIFEKLLNASSKQPALQQAAFLREFLCIHSLLIEDSKTAQTTLPIFPLPLVEDNQIKVLLGPVVKNGNNIEMVSQILSFSQDADDVRWSKLEEILIHRAQGTPPMIFKPTVTIYTENSNNSIKPNAVINEPIYLCITLSNPLLIPLPLSNLGLLWSFDDGSRIVHNEHPNDSTESLIETLKLDSVIIQPASEQTVVLSLIPKKVGQLRILGISYNLSNPVQTPLEQTGSTPPASIAGKRLFDIKGPRLKNVKEKPGVSFYGTDLRLEMNVVDNSPFLQVTFSSLPQEMLCGELQCMEVTLKNVGNAPLKNILLGSTDPKLYTFSTEEDIMKGKLKRTHELVTKISLPIDKNDTLCVGDSFTMTLWVCAPHTKGSHRLDLLFYYDNSESHSVLKYRLSRHSWHLTVLESIHSSTMVRRSATSDNDFSMLNLIVHVKNSNHAHDPFTHEIELTDIAFQSDSWILRKSSDISSNVKVRPQEMVHFLLKLIKKSNDNPHYSIIPLSENTPDTPKEIPHINFVKKRHIAPLEVDPQNDAYQPMMQTGNLIESSMKLSSVLILRWKAQISEGGAVIRHTIGQQVIDLFYLNKLYNHPLEKRIEPIEYSGRLKIFGPDINIPEVRSLIRKDHISVKECQKNLVWFCLKHPREFSHDFSSSRLCGIPVMINLQNNSLCEVLVKIDTVGTSSQTSLPNVKSQLYSPQASASFRYVGKTSALCSLKPHGLQELKFLAVFPTSGTYDLSSRLEIFAKINDESDYILQKWHMESICIISNSRGCLARLVHSCFVGNHEQGLLDSSHYSDTSSSIPVPRTFFQDSMLLLHCCLGLQVSYLTWGYLQEKIMTQEYDNGSGSKEQFQDSQFLVFINRVLAVIISAVCLIIIRQPPHTVPLYKYAFCSLSNVLSSWCQYEALKFVSFPTQVLAKASKIIPVMIMGKIVSRSKYEYYEYVTAVMISIGMILFMFGSLDEKNNRATTISSVTLLGAYMTLDSFTSNWQNALFTEYGVTSLQMMCAVNLFSCLLTATSLFQQSSLAYSLAFMATYPRFVLDCMLLSIFSTTGQLYIFYTISNFGAVTFIIMMTVRQGFAILLSCFIYHHYITPLGVFGVFLVFLAVFLRIYCNNRLRAIKKRRAEAISIKNKS</sequence>
<reference evidence="1" key="1">
    <citation type="submission" date="2023-04" db="EMBL/GenBank/DDBJ databases">
        <title>A chromosome-level genome assembly of the parasitoid wasp Eretmocerus hayati.</title>
        <authorList>
            <person name="Zhong Y."/>
            <person name="Liu S."/>
            <person name="Liu Y."/>
        </authorList>
    </citation>
    <scope>NUCLEOTIDE SEQUENCE</scope>
    <source>
        <strain evidence="1">ZJU_SS_LIU_2023</strain>
    </source>
</reference>
<evidence type="ECO:0000313" key="2">
    <source>
        <dbReference type="Proteomes" id="UP001239111"/>
    </source>
</evidence>
<dbReference type="EMBL" id="CM056743">
    <property type="protein sequence ID" value="KAJ8673719.1"/>
    <property type="molecule type" value="Genomic_DNA"/>
</dbReference>
<organism evidence="1 2">
    <name type="scientific">Eretmocerus hayati</name>
    <dbReference type="NCBI Taxonomy" id="131215"/>
    <lineage>
        <taxon>Eukaryota</taxon>
        <taxon>Metazoa</taxon>
        <taxon>Ecdysozoa</taxon>
        <taxon>Arthropoda</taxon>
        <taxon>Hexapoda</taxon>
        <taxon>Insecta</taxon>
        <taxon>Pterygota</taxon>
        <taxon>Neoptera</taxon>
        <taxon>Endopterygota</taxon>
        <taxon>Hymenoptera</taxon>
        <taxon>Apocrita</taxon>
        <taxon>Proctotrupomorpha</taxon>
        <taxon>Chalcidoidea</taxon>
        <taxon>Aphelinidae</taxon>
        <taxon>Aphelininae</taxon>
        <taxon>Eretmocerus</taxon>
    </lineage>
</organism>
<name>A0ACC2NR34_9HYME</name>
<evidence type="ECO:0000313" key="1">
    <source>
        <dbReference type="EMBL" id="KAJ8673719.1"/>
    </source>
</evidence>